<evidence type="ECO:0000313" key="3">
    <source>
        <dbReference type="WBParaSite" id="nRc.2.0.1.t25581-RA"/>
    </source>
</evidence>
<reference evidence="3" key="1">
    <citation type="submission" date="2022-11" db="UniProtKB">
        <authorList>
            <consortium name="WormBaseParasite"/>
        </authorList>
    </citation>
    <scope>IDENTIFICATION</scope>
</reference>
<keyword evidence="1" id="KW-0812">Transmembrane</keyword>
<name>A0A915JHJ7_ROMCU</name>
<dbReference type="AlphaFoldDB" id="A0A915JHJ7"/>
<dbReference type="WBParaSite" id="nRc.2.0.1.t25581-RA">
    <property type="protein sequence ID" value="nRc.2.0.1.t25581-RA"/>
    <property type="gene ID" value="nRc.2.0.1.g25581"/>
</dbReference>
<feature type="transmembrane region" description="Helical" evidence="1">
    <location>
        <begin position="57"/>
        <end position="78"/>
    </location>
</feature>
<proteinExistence type="predicted"/>
<dbReference type="Gene3D" id="1.20.140.150">
    <property type="match status" value="1"/>
</dbReference>
<accession>A0A915JHJ7</accession>
<protein>
    <submittedName>
        <fullName evidence="3">Uncharacterized protein</fullName>
    </submittedName>
</protein>
<keyword evidence="2" id="KW-1185">Reference proteome</keyword>
<dbReference type="Proteomes" id="UP000887565">
    <property type="component" value="Unplaced"/>
</dbReference>
<evidence type="ECO:0000256" key="1">
    <source>
        <dbReference type="SAM" id="Phobius"/>
    </source>
</evidence>
<evidence type="ECO:0000313" key="2">
    <source>
        <dbReference type="Proteomes" id="UP000887565"/>
    </source>
</evidence>
<keyword evidence="1" id="KW-1133">Transmembrane helix</keyword>
<feature type="transmembrane region" description="Helical" evidence="1">
    <location>
        <begin position="106"/>
        <end position="127"/>
    </location>
</feature>
<organism evidence="2 3">
    <name type="scientific">Romanomermis culicivorax</name>
    <name type="common">Nematode worm</name>
    <dbReference type="NCBI Taxonomy" id="13658"/>
    <lineage>
        <taxon>Eukaryota</taxon>
        <taxon>Metazoa</taxon>
        <taxon>Ecdysozoa</taxon>
        <taxon>Nematoda</taxon>
        <taxon>Enoplea</taxon>
        <taxon>Dorylaimia</taxon>
        <taxon>Mermithida</taxon>
        <taxon>Mermithoidea</taxon>
        <taxon>Mermithidae</taxon>
        <taxon>Romanomermis</taxon>
    </lineage>
</organism>
<keyword evidence="1" id="KW-0472">Membrane</keyword>
<feature type="transmembrane region" description="Helical" evidence="1">
    <location>
        <begin position="21"/>
        <end position="45"/>
    </location>
</feature>
<sequence>MIKEAREGVKLSSTFISDKKLFVWEIICLALMTASASLGLLTLVFAPCLCSRCGCCLSVFVLIAGLSAAVGVCAYTYFHLTGKSASLPKIDDIPGSVIIIPKAFGYSYWCAVAAAVGQLLASVLFSIGRGRSHEYEQTI</sequence>